<dbReference type="EMBL" id="JAWRVI010000008">
    <property type="protein sequence ID" value="KAK4092478.1"/>
    <property type="molecule type" value="Genomic_DNA"/>
</dbReference>
<name>A0ABR0C9P1_PURLI</name>
<feature type="compositionally biased region" description="Basic and acidic residues" evidence="1">
    <location>
        <begin position="200"/>
        <end position="219"/>
    </location>
</feature>
<evidence type="ECO:0000256" key="1">
    <source>
        <dbReference type="SAM" id="MobiDB-lite"/>
    </source>
</evidence>
<gene>
    <name evidence="2" type="ORF">Purlil1_3099</name>
</gene>
<comment type="caution">
    <text evidence="2">The sequence shown here is derived from an EMBL/GenBank/DDBJ whole genome shotgun (WGS) entry which is preliminary data.</text>
</comment>
<evidence type="ECO:0000313" key="2">
    <source>
        <dbReference type="EMBL" id="KAK4092478.1"/>
    </source>
</evidence>
<dbReference type="Proteomes" id="UP001287286">
    <property type="component" value="Unassembled WGS sequence"/>
</dbReference>
<organism evidence="2 3">
    <name type="scientific">Purpureocillium lilacinum</name>
    <name type="common">Paecilomyces lilacinus</name>
    <dbReference type="NCBI Taxonomy" id="33203"/>
    <lineage>
        <taxon>Eukaryota</taxon>
        <taxon>Fungi</taxon>
        <taxon>Dikarya</taxon>
        <taxon>Ascomycota</taxon>
        <taxon>Pezizomycotina</taxon>
        <taxon>Sordariomycetes</taxon>
        <taxon>Hypocreomycetidae</taxon>
        <taxon>Hypocreales</taxon>
        <taxon>Ophiocordycipitaceae</taxon>
        <taxon>Purpureocillium</taxon>
    </lineage>
</organism>
<protein>
    <submittedName>
        <fullName evidence="2">Uncharacterized protein</fullName>
    </submittedName>
</protein>
<keyword evidence="3" id="KW-1185">Reference proteome</keyword>
<sequence length="313" mass="34747">MARVWWARARYPAPSPARSSQPDDAWLCDLGPSRATFVSMTQPHRENRSTSLSRCFFYHESKDGAEGTAKPIVVLGGDCGFACHRVYGYCVARSIYRATDNYWTRPSQNLAACLCRFSGADGKYSHHYVVVGIASRCAVASQVRRWLWILQKQPEKGYLKQHELLHDRPARSVKLGIPICVWRTGIRKGTAPAPAPGASVRKERPAARIRGHDPSDVTRCDASPQPGQVPTRPCFEIGGIDIPRRGAHASRSPEELPCKRRQVTSAPWATVDPWRLGLGLSSSVALLSRPAVILGHAMTSVFLGDDRRRIRQE</sequence>
<accession>A0ABR0C9P1</accession>
<feature type="region of interest" description="Disordered" evidence="1">
    <location>
        <begin position="191"/>
        <end position="228"/>
    </location>
</feature>
<reference evidence="2 3" key="1">
    <citation type="journal article" date="2024" name="Microbiol. Resour. Announc.">
        <title>Genome annotations for the ascomycete fungi Trichoderma harzianum, Trichoderma aggressivum, and Purpureocillium lilacinum.</title>
        <authorList>
            <person name="Beijen E.P.W."/>
            <person name="Ohm R.A."/>
        </authorList>
    </citation>
    <scope>NUCLEOTIDE SEQUENCE [LARGE SCALE GENOMIC DNA]</scope>
    <source>
        <strain evidence="2 3">CBS 150709</strain>
    </source>
</reference>
<proteinExistence type="predicted"/>
<evidence type="ECO:0000313" key="3">
    <source>
        <dbReference type="Proteomes" id="UP001287286"/>
    </source>
</evidence>